<evidence type="ECO:0000256" key="1">
    <source>
        <dbReference type="ARBA" id="ARBA00022729"/>
    </source>
</evidence>
<protein>
    <recommendedName>
        <fullName evidence="8">FG-GAP repeat-containing protein</fullName>
    </recommendedName>
</protein>
<evidence type="ECO:0000313" key="6">
    <source>
        <dbReference type="EMBL" id="MDM8562452.1"/>
    </source>
</evidence>
<sequence length="363" mass="36569">LLAGFLATTTATPALAFNQTLDLTTLVNDSSKGLVVNGRNAGDEAGAIVSVAGDINGDGYNDFFIGASGANSKNGEAYVVFGGSSATGGKSGTFELNNLNGSNGFVITPETGGNIRDITALGDINKDGYLDFAVGGPGADPNGIDSAGRVYVIFGASNIGSSGTFQLSGSMGDNGFVINGVNAGDELGNSIDLVGDVNGDGYNDILIGAPSVDGKVGGKSGSSISNVGSAAVIFGRSDYGKSAQLNLSELDGTDGFRLEVPSDHQDADLRFGEKVAFASDVNGDGYLDFLIGAPLKLTTTTSAKVYLVLGHSDIGKGGAGGTAGIHKIGQALGHELLLTYEMPLLVGNIAREFTGGVDFNKDG</sequence>
<dbReference type="Proteomes" id="UP001171945">
    <property type="component" value="Unassembled WGS sequence"/>
</dbReference>
<dbReference type="EMBL" id="JAUCGM010000158">
    <property type="protein sequence ID" value="MDM8562452.1"/>
    <property type="molecule type" value="Genomic_DNA"/>
</dbReference>
<name>A0ABT7VS06_9GAMM</name>
<feature type="non-terminal residue" evidence="6">
    <location>
        <position position="1"/>
    </location>
</feature>
<dbReference type="Gene3D" id="2.130.10.130">
    <property type="entry name" value="Integrin alpha, N-terminal"/>
    <property type="match status" value="3"/>
</dbReference>
<dbReference type="PANTHER" id="PTHR23221">
    <property type="entry name" value="GLYCOSYLPHOSPHATIDYLINOSITOL PHOSPHOLIPASE D"/>
    <property type="match status" value="1"/>
</dbReference>
<organism evidence="6 7">
    <name type="scientific">Candidatus Marithioploca araucensis</name>
    <dbReference type="NCBI Taxonomy" id="70273"/>
    <lineage>
        <taxon>Bacteria</taxon>
        <taxon>Pseudomonadati</taxon>
        <taxon>Pseudomonadota</taxon>
        <taxon>Gammaproteobacteria</taxon>
        <taxon>Thiotrichales</taxon>
        <taxon>Thiotrichaceae</taxon>
        <taxon>Candidatus Marithioploca</taxon>
    </lineage>
</organism>
<evidence type="ECO:0000256" key="5">
    <source>
        <dbReference type="SAM" id="SignalP"/>
    </source>
</evidence>
<dbReference type="PRINTS" id="PR01185">
    <property type="entry name" value="INTEGRINA"/>
</dbReference>
<dbReference type="Pfam" id="PF01839">
    <property type="entry name" value="FG-GAP"/>
    <property type="match status" value="4"/>
</dbReference>
<keyword evidence="3" id="KW-0378">Hydrolase</keyword>
<comment type="caution">
    <text evidence="6">The sequence shown here is derived from an EMBL/GenBank/DDBJ whole genome shotgun (WGS) entry which is preliminary data.</text>
</comment>
<keyword evidence="2" id="KW-0677">Repeat</keyword>
<dbReference type="SUPFAM" id="SSF69318">
    <property type="entry name" value="Integrin alpha N-terminal domain"/>
    <property type="match status" value="1"/>
</dbReference>
<dbReference type="PROSITE" id="PS51470">
    <property type="entry name" value="FG_GAP"/>
    <property type="match status" value="1"/>
</dbReference>
<feature type="chain" id="PRO_5045841435" description="FG-GAP repeat-containing protein" evidence="5">
    <location>
        <begin position="17"/>
        <end position="363"/>
    </location>
</feature>
<gene>
    <name evidence="6" type="ORF">QUF54_03775</name>
</gene>
<keyword evidence="1 5" id="KW-0732">Signal</keyword>
<keyword evidence="7" id="KW-1185">Reference proteome</keyword>
<reference evidence="6" key="1">
    <citation type="submission" date="2023-06" db="EMBL/GenBank/DDBJ databases">
        <title>Uncultivated large filamentous bacteria from sulfidic sediments reveal new species and different genomic features in energy metabolism and defense.</title>
        <authorList>
            <person name="Fonseca A."/>
        </authorList>
    </citation>
    <scope>NUCLEOTIDE SEQUENCE</scope>
    <source>
        <strain evidence="6">HSG4</strain>
    </source>
</reference>
<dbReference type="InterPro" id="IPR013519">
    <property type="entry name" value="Int_alpha_beta-p"/>
</dbReference>
<proteinExistence type="predicted"/>
<dbReference type="InterPro" id="IPR000413">
    <property type="entry name" value="Integrin_alpha"/>
</dbReference>
<dbReference type="InterPro" id="IPR013517">
    <property type="entry name" value="FG-GAP"/>
</dbReference>
<feature type="signal peptide" evidence="5">
    <location>
        <begin position="1"/>
        <end position="16"/>
    </location>
</feature>
<accession>A0ABT7VS06</accession>
<evidence type="ECO:0000313" key="7">
    <source>
        <dbReference type="Proteomes" id="UP001171945"/>
    </source>
</evidence>
<evidence type="ECO:0000256" key="2">
    <source>
        <dbReference type="ARBA" id="ARBA00022737"/>
    </source>
</evidence>
<dbReference type="PANTHER" id="PTHR23221:SF7">
    <property type="entry name" value="PHOSPHATIDYLINOSITOL-GLYCAN-SPECIFIC PHOSPHOLIPASE D"/>
    <property type="match status" value="1"/>
</dbReference>
<dbReference type="SMART" id="SM00191">
    <property type="entry name" value="Int_alpha"/>
    <property type="match status" value="4"/>
</dbReference>
<keyword evidence="4" id="KW-0325">Glycoprotein</keyword>
<evidence type="ECO:0000256" key="3">
    <source>
        <dbReference type="ARBA" id="ARBA00022801"/>
    </source>
</evidence>
<dbReference type="InterPro" id="IPR028994">
    <property type="entry name" value="Integrin_alpha_N"/>
</dbReference>
<evidence type="ECO:0008006" key="8">
    <source>
        <dbReference type="Google" id="ProtNLM"/>
    </source>
</evidence>
<evidence type="ECO:0000256" key="4">
    <source>
        <dbReference type="ARBA" id="ARBA00023180"/>
    </source>
</evidence>